<dbReference type="Gene3D" id="3.40.50.10420">
    <property type="entry name" value="NagB/RpiA/CoA transferase-like"/>
    <property type="match status" value="1"/>
</dbReference>
<dbReference type="InterPro" id="IPR002698">
    <property type="entry name" value="FTHF_cligase"/>
</dbReference>
<evidence type="ECO:0000313" key="8">
    <source>
        <dbReference type="Proteomes" id="UP000502677"/>
    </source>
</evidence>
<keyword evidence="5" id="KW-0460">Magnesium</keyword>
<evidence type="ECO:0000256" key="1">
    <source>
        <dbReference type="ARBA" id="ARBA00010638"/>
    </source>
</evidence>
<dbReference type="InterPro" id="IPR037171">
    <property type="entry name" value="NagB/RpiA_transferase-like"/>
</dbReference>
<keyword evidence="2 4" id="KW-0547">Nucleotide-binding</keyword>
<dbReference type="GO" id="GO:0005524">
    <property type="term" value="F:ATP binding"/>
    <property type="evidence" value="ECO:0007669"/>
    <property type="project" value="UniProtKB-KW"/>
</dbReference>
<dbReference type="PANTHER" id="PTHR23407">
    <property type="entry name" value="ATPASE INHIBITOR/5-FORMYLTETRAHYDROFOLATE CYCLO-LIGASE"/>
    <property type="match status" value="1"/>
</dbReference>
<dbReference type="AlphaFoldDB" id="A0A6G7XEE6"/>
<dbReference type="InterPro" id="IPR024185">
    <property type="entry name" value="FTHF_cligase-like_sf"/>
</dbReference>
<feature type="binding site" evidence="4">
    <location>
        <position position="73"/>
    </location>
    <ligand>
        <name>substrate</name>
    </ligand>
</feature>
<keyword evidence="5" id="KW-0479">Metal-binding</keyword>
<reference evidence="7 8" key="1">
    <citation type="submission" date="2020-03" db="EMBL/GenBank/DDBJ databases">
        <title>Leucobacter sp. nov., isolated from beetles.</title>
        <authorList>
            <person name="Hyun D.-W."/>
            <person name="Bae J.-W."/>
        </authorList>
    </citation>
    <scope>NUCLEOTIDE SEQUENCE [LARGE SCALE GENOMIC DNA]</scope>
    <source>
        <strain evidence="7 8">HDW9C</strain>
    </source>
</reference>
<feature type="binding site" evidence="4">
    <location>
        <position position="78"/>
    </location>
    <ligand>
        <name>substrate</name>
    </ligand>
</feature>
<dbReference type="GO" id="GO:0035999">
    <property type="term" value="P:tetrahydrofolate interconversion"/>
    <property type="evidence" value="ECO:0007669"/>
    <property type="project" value="TreeGrafter"/>
</dbReference>
<dbReference type="PIRSF" id="PIRSF006806">
    <property type="entry name" value="FTHF_cligase"/>
    <property type="match status" value="1"/>
</dbReference>
<organism evidence="7 8">
    <name type="scientific">Leucobacter viscericola</name>
    <dbReference type="NCBI Taxonomy" id="2714935"/>
    <lineage>
        <taxon>Bacteria</taxon>
        <taxon>Bacillati</taxon>
        <taxon>Actinomycetota</taxon>
        <taxon>Actinomycetes</taxon>
        <taxon>Micrococcales</taxon>
        <taxon>Microbacteriaceae</taxon>
        <taxon>Leucobacter</taxon>
    </lineage>
</organism>
<feature type="binding site" evidence="4">
    <location>
        <begin position="27"/>
        <end position="31"/>
    </location>
    <ligand>
        <name>ATP</name>
        <dbReference type="ChEBI" id="CHEBI:30616"/>
    </ligand>
</feature>
<dbReference type="RefSeq" id="WP_166290496.1">
    <property type="nucleotide sequence ID" value="NZ_CP049863.1"/>
</dbReference>
<dbReference type="KEGG" id="lvi:G7068_06785"/>
<evidence type="ECO:0000256" key="2">
    <source>
        <dbReference type="ARBA" id="ARBA00022741"/>
    </source>
</evidence>
<dbReference type="EMBL" id="CP049863">
    <property type="protein sequence ID" value="QIK62935.1"/>
    <property type="molecule type" value="Genomic_DNA"/>
</dbReference>
<keyword evidence="8" id="KW-1185">Reference proteome</keyword>
<dbReference type="PANTHER" id="PTHR23407:SF1">
    <property type="entry name" value="5-FORMYLTETRAHYDROFOLATE CYCLO-LIGASE"/>
    <property type="match status" value="1"/>
</dbReference>
<evidence type="ECO:0000256" key="6">
    <source>
        <dbReference type="SAM" id="MobiDB-lite"/>
    </source>
</evidence>
<sequence length="215" mass="23727">MPTNQRSERSESRRDTTQRDGVQPRTKPQIRATVRTSRAKRSLEARQRVRDQLTAQLISLATQRNAKAVSCYLPTPGEPDTTGFIDWARAHNIDVFLPISREDRGLDWARLGAAGTTTGLHGIQEPVGEKHSGEILSHLDLLVIPACAVDEQGMRLGWGLGYYDRLLASLNTLPPVFAVIHDDELLAHIPADTHDIPVSGVITPTQTRLFSNNPG</sequence>
<comment type="catalytic activity">
    <reaction evidence="5">
        <text>(6S)-5-formyl-5,6,7,8-tetrahydrofolate + ATP = (6R)-5,10-methenyltetrahydrofolate + ADP + phosphate</text>
        <dbReference type="Rhea" id="RHEA:10488"/>
        <dbReference type="ChEBI" id="CHEBI:30616"/>
        <dbReference type="ChEBI" id="CHEBI:43474"/>
        <dbReference type="ChEBI" id="CHEBI:57455"/>
        <dbReference type="ChEBI" id="CHEBI:57457"/>
        <dbReference type="ChEBI" id="CHEBI:456216"/>
        <dbReference type="EC" id="6.3.3.2"/>
    </reaction>
</comment>
<evidence type="ECO:0000256" key="5">
    <source>
        <dbReference type="RuleBase" id="RU361279"/>
    </source>
</evidence>
<dbReference type="GO" id="GO:0030272">
    <property type="term" value="F:5-formyltetrahydrofolate cyclo-ligase activity"/>
    <property type="evidence" value="ECO:0007669"/>
    <property type="project" value="UniProtKB-EC"/>
</dbReference>
<proteinExistence type="inferred from homology"/>
<dbReference type="SUPFAM" id="SSF100950">
    <property type="entry name" value="NagB/RpiA/CoA transferase-like"/>
    <property type="match status" value="1"/>
</dbReference>
<dbReference type="EC" id="6.3.3.2" evidence="5"/>
<protein>
    <recommendedName>
        <fullName evidence="5">5-formyltetrahydrofolate cyclo-ligase</fullName>
        <ecNumber evidence="5">6.3.3.2</ecNumber>
    </recommendedName>
</protein>
<dbReference type="NCBIfam" id="TIGR02727">
    <property type="entry name" value="MTHFS_bact"/>
    <property type="match status" value="1"/>
</dbReference>
<dbReference type="GO" id="GO:0046872">
    <property type="term" value="F:metal ion binding"/>
    <property type="evidence" value="ECO:0007669"/>
    <property type="project" value="UniProtKB-KW"/>
</dbReference>
<feature type="region of interest" description="Disordered" evidence="6">
    <location>
        <begin position="1"/>
        <end position="42"/>
    </location>
</feature>
<gene>
    <name evidence="7" type="ORF">G7068_06785</name>
</gene>
<feature type="compositionally biased region" description="Basic and acidic residues" evidence="6">
    <location>
        <begin position="1"/>
        <end position="18"/>
    </location>
</feature>
<keyword evidence="7" id="KW-0436">Ligase</keyword>
<accession>A0A6G7XEE6</accession>
<evidence type="ECO:0000256" key="4">
    <source>
        <dbReference type="PIRSR" id="PIRSR006806-1"/>
    </source>
</evidence>
<comment type="similarity">
    <text evidence="1 5">Belongs to the 5-formyltetrahydrofolate cyclo-ligase family.</text>
</comment>
<feature type="binding site" evidence="4">
    <location>
        <begin position="155"/>
        <end position="163"/>
    </location>
    <ligand>
        <name>ATP</name>
        <dbReference type="ChEBI" id="CHEBI:30616"/>
    </ligand>
</feature>
<evidence type="ECO:0000313" key="7">
    <source>
        <dbReference type="EMBL" id="QIK62935.1"/>
    </source>
</evidence>
<comment type="cofactor">
    <cofactor evidence="5">
        <name>Mg(2+)</name>
        <dbReference type="ChEBI" id="CHEBI:18420"/>
    </cofactor>
</comment>
<evidence type="ECO:0000256" key="3">
    <source>
        <dbReference type="ARBA" id="ARBA00022840"/>
    </source>
</evidence>
<dbReference type="Pfam" id="PF01812">
    <property type="entry name" value="5-FTHF_cyc-lig"/>
    <property type="match status" value="1"/>
</dbReference>
<dbReference type="GO" id="GO:0009396">
    <property type="term" value="P:folic acid-containing compound biosynthetic process"/>
    <property type="evidence" value="ECO:0007669"/>
    <property type="project" value="TreeGrafter"/>
</dbReference>
<keyword evidence="3 4" id="KW-0067">ATP-binding</keyword>
<dbReference type="Proteomes" id="UP000502677">
    <property type="component" value="Chromosome"/>
</dbReference>
<name>A0A6G7XEE6_9MICO</name>